<dbReference type="InterPro" id="IPR020846">
    <property type="entry name" value="MFS_dom"/>
</dbReference>
<dbReference type="GO" id="GO:0022857">
    <property type="term" value="F:transmembrane transporter activity"/>
    <property type="evidence" value="ECO:0007669"/>
    <property type="project" value="InterPro"/>
</dbReference>
<dbReference type="InterPro" id="IPR051788">
    <property type="entry name" value="MFS_Transporter"/>
</dbReference>
<dbReference type="EMBL" id="BNAS01000001">
    <property type="protein sequence ID" value="GHH66301.1"/>
    <property type="molecule type" value="Genomic_DNA"/>
</dbReference>
<feature type="transmembrane region" description="Helical" evidence="5">
    <location>
        <begin position="286"/>
        <end position="304"/>
    </location>
</feature>
<dbReference type="RefSeq" id="WP_229872087.1">
    <property type="nucleotide sequence ID" value="NZ_BNAS01000001.1"/>
</dbReference>
<evidence type="ECO:0000256" key="2">
    <source>
        <dbReference type="ARBA" id="ARBA00022692"/>
    </source>
</evidence>
<feature type="transmembrane region" description="Helical" evidence="5">
    <location>
        <begin position="74"/>
        <end position="90"/>
    </location>
</feature>
<dbReference type="AlphaFoldDB" id="A0A919KNZ7"/>
<dbReference type="SUPFAM" id="SSF103473">
    <property type="entry name" value="MFS general substrate transporter"/>
    <property type="match status" value="1"/>
</dbReference>
<organism evidence="7 8">
    <name type="scientific">Promicromonospora soli</name>
    <dbReference type="NCBI Taxonomy" id="2035533"/>
    <lineage>
        <taxon>Bacteria</taxon>
        <taxon>Bacillati</taxon>
        <taxon>Actinomycetota</taxon>
        <taxon>Actinomycetes</taxon>
        <taxon>Micrococcales</taxon>
        <taxon>Promicromonosporaceae</taxon>
        <taxon>Promicromonospora</taxon>
    </lineage>
</organism>
<evidence type="ECO:0000313" key="8">
    <source>
        <dbReference type="Proteomes" id="UP000627369"/>
    </source>
</evidence>
<dbReference type="InterPro" id="IPR036259">
    <property type="entry name" value="MFS_trans_sf"/>
</dbReference>
<feature type="transmembrane region" description="Helical" evidence="5">
    <location>
        <begin position="372"/>
        <end position="390"/>
    </location>
</feature>
<feature type="transmembrane region" description="Helical" evidence="5">
    <location>
        <begin position="255"/>
        <end position="274"/>
    </location>
</feature>
<dbReference type="PROSITE" id="PS50850">
    <property type="entry name" value="MFS"/>
    <property type="match status" value="1"/>
</dbReference>
<keyword evidence="4 5" id="KW-0472">Membrane</keyword>
<evidence type="ECO:0000256" key="1">
    <source>
        <dbReference type="ARBA" id="ARBA00004651"/>
    </source>
</evidence>
<dbReference type="Gene3D" id="1.20.1250.20">
    <property type="entry name" value="MFS general substrate transporter like domains"/>
    <property type="match status" value="2"/>
</dbReference>
<feature type="transmembrane region" description="Helical" evidence="5">
    <location>
        <begin position="96"/>
        <end position="116"/>
    </location>
</feature>
<gene>
    <name evidence="7" type="ORF">GCM10017772_06020</name>
</gene>
<feature type="transmembrane region" description="Helical" evidence="5">
    <location>
        <begin position="137"/>
        <end position="155"/>
    </location>
</feature>
<evidence type="ECO:0000259" key="6">
    <source>
        <dbReference type="PROSITE" id="PS50850"/>
    </source>
</evidence>
<reference evidence="7" key="1">
    <citation type="journal article" date="2014" name="Int. J. Syst. Evol. Microbiol.">
        <title>Complete genome sequence of Corynebacterium casei LMG S-19264T (=DSM 44701T), isolated from a smear-ripened cheese.</title>
        <authorList>
            <consortium name="US DOE Joint Genome Institute (JGI-PGF)"/>
            <person name="Walter F."/>
            <person name="Albersmeier A."/>
            <person name="Kalinowski J."/>
            <person name="Ruckert C."/>
        </authorList>
    </citation>
    <scope>NUCLEOTIDE SEQUENCE</scope>
    <source>
        <strain evidence="7">CGMCC 4.7398</strain>
    </source>
</reference>
<dbReference type="PANTHER" id="PTHR23514">
    <property type="entry name" value="BYPASS OF STOP CODON PROTEIN 6"/>
    <property type="match status" value="1"/>
</dbReference>
<feature type="transmembrane region" description="Helical" evidence="5">
    <location>
        <begin position="396"/>
        <end position="415"/>
    </location>
</feature>
<evidence type="ECO:0000256" key="3">
    <source>
        <dbReference type="ARBA" id="ARBA00022989"/>
    </source>
</evidence>
<feature type="transmembrane region" description="Helical" evidence="5">
    <location>
        <begin position="12"/>
        <end position="31"/>
    </location>
</feature>
<dbReference type="Proteomes" id="UP000627369">
    <property type="component" value="Unassembled WGS sequence"/>
</dbReference>
<keyword evidence="3 5" id="KW-1133">Transmembrane helix</keyword>
<feature type="transmembrane region" description="Helical" evidence="5">
    <location>
        <begin position="310"/>
        <end position="329"/>
    </location>
</feature>
<sequence length="434" mass="43973">METRSLTGARIAVAAAFFAQGFVFISLTTRLPRFLERWGLDEVALSLLLLMMVLLAGVGSLVTERAARHVGSAVMLRLGLGLIVVAVPVLTLAPAIGFFVGGVALYGIALGLVDATTNMQGVDLEHRYGRPILPSSHGYWTTGGIIAAVVALATGHLSPELGAFVVLVPMAIAFAPFIPRATDVAGVSDGGPGHVVPTEAAAATSGPVPSDAAPIPWRPIWLVGAGLVVFYMVDTTAAAWGPVYLARSFDAPGNLVALATFPYLVTSIVVRLAGGQLVTRFGVAPVLRIGAIIACGALALVALAPSWPLAVAGFTVLGAAIALVAPLSFSAAGRIAAGTAGTAADPVAGAATGPAPEPDRARTDAVIARFNQFNYVGALLGSVATGFVGAENLRLGFALPAVLVLALVPLAPAFARGTLKRPGGQPVAGPVSRP</sequence>
<proteinExistence type="predicted"/>
<reference evidence="7" key="2">
    <citation type="submission" date="2020-09" db="EMBL/GenBank/DDBJ databases">
        <authorList>
            <person name="Sun Q."/>
            <person name="Zhou Y."/>
        </authorList>
    </citation>
    <scope>NUCLEOTIDE SEQUENCE</scope>
    <source>
        <strain evidence="7">CGMCC 4.7398</strain>
    </source>
</reference>
<evidence type="ECO:0000313" key="7">
    <source>
        <dbReference type="EMBL" id="GHH66301.1"/>
    </source>
</evidence>
<evidence type="ECO:0000256" key="5">
    <source>
        <dbReference type="SAM" id="Phobius"/>
    </source>
</evidence>
<evidence type="ECO:0000256" key="4">
    <source>
        <dbReference type="ARBA" id="ARBA00023136"/>
    </source>
</evidence>
<feature type="transmembrane region" description="Helical" evidence="5">
    <location>
        <begin position="43"/>
        <end position="62"/>
    </location>
</feature>
<comment type="subcellular location">
    <subcellularLocation>
        <location evidence="1">Cell membrane</location>
        <topology evidence="1">Multi-pass membrane protein</topology>
    </subcellularLocation>
</comment>
<protein>
    <submittedName>
        <fullName evidence="7">MFS transporter</fullName>
    </submittedName>
</protein>
<accession>A0A919KNZ7</accession>
<feature type="domain" description="Major facilitator superfamily (MFS) profile" evidence="6">
    <location>
        <begin position="220"/>
        <end position="434"/>
    </location>
</feature>
<feature type="transmembrane region" description="Helical" evidence="5">
    <location>
        <begin position="161"/>
        <end position="178"/>
    </location>
</feature>
<feature type="transmembrane region" description="Helical" evidence="5">
    <location>
        <begin position="220"/>
        <end position="243"/>
    </location>
</feature>
<keyword evidence="8" id="KW-1185">Reference proteome</keyword>
<keyword evidence="2 5" id="KW-0812">Transmembrane</keyword>
<dbReference type="PANTHER" id="PTHR23514:SF13">
    <property type="entry name" value="INNER MEMBRANE PROTEIN YBJJ"/>
    <property type="match status" value="1"/>
</dbReference>
<comment type="caution">
    <text evidence="7">The sequence shown here is derived from an EMBL/GenBank/DDBJ whole genome shotgun (WGS) entry which is preliminary data.</text>
</comment>
<dbReference type="GO" id="GO:0005886">
    <property type="term" value="C:plasma membrane"/>
    <property type="evidence" value="ECO:0007669"/>
    <property type="project" value="UniProtKB-SubCell"/>
</dbReference>
<name>A0A919KNZ7_9MICO</name>